<name>A0ABR7YU30_9SPHI</name>
<dbReference type="RefSeq" id="WP_190995707.1">
    <property type="nucleotide sequence ID" value="NZ_JACOIK010000016.1"/>
</dbReference>
<reference evidence="1 2" key="1">
    <citation type="submission" date="2020-08" db="EMBL/GenBank/DDBJ databases">
        <title>Sphingobacterium sp. DN00404 isolated from aquaculture water.</title>
        <authorList>
            <person name="Zhang M."/>
        </authorList>
    </citation>
    <scope>NUCLEOTIDE SEQUENCE [LARGE SCALE GENOMIC DNA]</scope>
    <source>
        <strain evidence="1 2">DN00404</strain>
    </source>
</reference>
<proteinExistence type="predicted"/>
<accession>A0ABR7YU30</accession>
<comment type="caution">
    <text evidence="1">The sequence shown here is derived from an EMBL/GenBank/DDBJ whole genome shotgun (WGS) entry which is preliminary data.</text>
</comment>
<gene>
    <name evidence="1" type="ORF">H8B06_18615</name>
</gene>
<dbReference type="Proteomes" id="UP000602759">
    <property type="component" value="Unassembled WGS sequence"/>
</dbReference>
<evidence type="ECO:0000313" key="1">
    <source>
        <dbReference type="EMBL" id="MBD1434843.1"/>
    </source>
</evidence>
<dbReference type="EMBL" id="JACOIK010000016">
    <property type="protein sequence ID" value="MBD1434843.1"/>
    <property type="molecule type" value="Genomic_DNA"/>
</dbReference>
<organism evidence="1 2">
    <name type="scientific">Sphingobacterium micropteri</name>
    <dbReference type="NCBI Taxonomy" id="2763501"/>
    <lineage>
        <taxon>Bacteria</taxon>
        <taxon>Pseudomonadati</taxon>
        <taxon>Bacteroidota</taxon>
        <taxon>Sphingobacteriia</taxon>
        <taxon>Sphingobacteriales</taxon>
        <taxon>Sphingobacteriaceae</taxon>
        <taxon>Sphingobacterium</taxon>
    </lineage>
</organism>
<protein>
    <submittedName>
        <fullName evidence="1">Uncharacterized protein</fullName>
    </submittedName>
</protein>
<sequence>MKTFKINSEEQKDKVYLSTAVVSVSRIEDDRYNNKYTEITMSNGVKIPVTESREDVVSKLLDEGIEVEFTWYDVKKFEFSIS</sequence>
<evidence type="ECO:0000313" key="2">
    <source>
        <dbReference type="Proteomes" id="UP000602759"/>
    </source>
</evidence>
<keyword evidence="2" id="KW-1185">Reference proteome</keyword>